<dbReference type="InterPro" id="IPR038720">
    <property type="entry name" value="YprB_RNase_H-like_dom"/>
</dbReference>
<feature type="domain" description="YprB ribonuclease H-like" evidence="1">
    <location>
        <begin position="460"/>
        <end position="544"/>
    </location>
</feature>
<dbReference type="RefSeq" id="WP_290706129.1">
    <property type="nucleotide sequence ID" value="NZ_BAAAVS010000016.1"/>
</dbReference>
<dbReference type="NCBIfam" id="TIGR03491">
    <property type="entry name" value="TM0106 family RecB-like putative nuclease"/>
    <property type="match status" value="1"/>
</dbReference>
<accession>A0ABP6L5Y7</accession>
<evidence type="ECO:0000313" key="3">
    <source>
        <dbReference type="Proteomes" id="UP001501035"/>
    </source>
</evidence>
<dbReference type="Pfam" id="PF13482">
    <property type="entry name" value="RNase_H_2"/>
    <property type="match status" value="1"/>
</dbReference>
<dbReference type="Proteomes" id="UP001501035">
    <property type="component" value="Unassembled WGS sequence"/>
</dbReference>
<organism evidence="2 3">
    <name type="scientific">Gordonia defluvii</name>
    <dbReference type="NCBI Taxonomy" id="283718"/>
    <lineage>
        <taxon>Bacteria</taxon>
        <taxon>Bacillati</taxon>
        <taxon>Actinomycetota</taxon>
        <taxon>Actinomycetes</taxon>
        <taxon>Mycobacteriales</taxon>
        <taxon>Gordoniaceae</taxon>
        <taxon>Gordonia</taxon>
    </lineage>
</organism>
<evidence type="ECO:0000259" key="1">
    <source>
        <dbReference type="Pfam" id="PF13482"/>
    </source>
</evidence>
<evidence type="ECO:0000313" key="2">
    <source>
        <dbReference type="EMBL" id="GAA3029080.1"/>
    </source>
</evidence>
<name>A0ABP6L5Y7_9ACTN</name>
<proteinExistence type="predicted"/>
<sequence>MSAVTRNAATVLLAARDLSGCAHRLALDNSPAASGERPVADDSAEVVRRKEAAALHRSQVREVLRSIHSDESSAAFVVVNGGTREVRVSQTLAAAQRGARWIWNAALPDDPLDRRRGHCELLVHDGVGYIPVIVVNHRVTRPVPTGARKPVADGSGETPRTILTSPLWSWLPMPDATRTLRPNRRDQQRVQHLTELLVAAGLSGERGARQWHAGVIGMDADCIAVLDVGSLRPQFARLTYERLAVVDQLASTQPSRISECRDCRWWPRCEADLKARDDVSLVVNGMVAESLRASGITTVAGLAQLSVDDEPAQWGNGSFPDAIAAARCYQTGDRLVRRSVATPIARADVEVDVDMESYGEDGAYLWGTLLTDRTDTSRPVVYRPFVTWRPLPTTAEARSFAAFWEWLHEEMADARAHGKTFAAYCYSEQAENRWLRGSAHRFAGMPGIPASHEVEDFIASPHWVDVFAAVSSNFFCPNGKGLKRVAPIAGFQWRDEEAGGAASMDWYATAVGLGGAAPDDAQRVRLLQYNEDDVRATKVLREWMDGDAVGQLPTMRDVLRRPAAEHIPGEGGD</sequence>
<reference evidence="3" key="1">
    <citation type="journal article" date="2019" name="Int. J. Syst. Evol. Microbiol.">
        <title>The Global Catalogue of Microorganisms (GCM) 10K type strain sequencing project: providing services to taxonomists for standard genome sequencing and annotation.</title>
        <authorList>
            <consortium name="The Broad Institute Genomics Platform"/>
            <consortium name="The Broad Institute Genome Sequencing Center for Infectious Disease"/>
            <person name="Wu L."/>
            <person name="Ma J."/>
        </authorList>
    </citation>
    <scope>NUCLEOTIDE SEQUENCE [LARGE SCALE GENOMIC DNA]</scope>
    <source>
        <strain evidence="3">JCM 14234</strain>
    </source>
</reference>
<protein>
    <submittedName>
        <fullName evidence="2">TM0106 family RecB-like putative nuclease</fullName>
    </submittedName>
</protein>
<keyword evidence="3" id="KW-1185">Reference proteome</keyword>
<comment type="caution">
    <text evidence="2">The sequence shown here is derived from an EMBL/GenBank/DDBJ whole genome shotgun (WGS) entry which is preliminary data.</text>
</comment>
<dbReference type="EMBL" id="BAAAVS010000016">
    <property type="protein sequence ID" value="GAA3029080.1"/>
    <property type="molecule type" value="Genomic_DNA"/>
</dbReference>
<dbReference type="InterPro" id="IPR019993">
    <property type="entry name" value="RecB_nuclease_TM0106_put"/>
</dbReference>
<gene>
    <name evidence="2" type="ORF">GCM10010528_08370</name>
</gene>